<feature type="region of interest" description="Disordered" evidence="1">
    <location>
        <begin position="1"/>
        <end position="70"/>
    </location>
</feature>
<accession>A0A0F9J7B0</accession>
<proteinExistence type="predicted"/>
<gene>
    <name evidence="2" type="ORF">LCGC14_1491500</name>
</gene>
<reference evidence="2" key="1">
    <citation type="journal article" date="2015" name="Nature">
        <title>Complex archaea that bridge the gap between prokaryotes and eukaryotes.</title>
        <authorList>
            <person name="Spang A."/>
            <person name="Saw J.H."/>
            <person name="Jorgensen S.L."/>
            <person name="Zaremba-Niedzwiedzka K."/>
            <person name="Martijn J."/>
            <person name="Lind A.E."/>
            <person name="van Eijk R."/>
            <person name="Schleper C."/>
            <person name="Guy L."/>
            <person name="Ettema T.J."/>
        </authorList>
    </citation>
    <scope>NUCLEOTIDE SEQUENCE</scope>
</reference>
<protein>
    <submittedName>
        <fullName evidence="2">Uncharacterized protein</fullName>
    </submittedName>
</protein>
<feature type="compositionally biased region" description="Acidic residues" evidence="1">
    <location>
        <begin position="1"/>
        <end position="13"/>
    </location>
</feature>
<evidence type="ECO:0000256" key="1">
    <source>
        <dbReference type="SAM" id="MobiDB-lite"/>
    </source>
</evidence>
<feature type="compositionally biased region" description="Polar residues" evidence="1">
    <location>
        <begin position="20"/>
        <end position="30"/>
    </location>
</feature>
<comment type="caution">
    <text evidence="2">The sequence shown here is derived from an EMBL/GenBank/DDBJ whole genome shotgun (WGS) entry which is preliminary data.</text>
</comment>
<feature type="compositionally biased region" description="Basic and acidic residues" evidence="1">
    <location>
        <begin position="53"/>
        <end position="70"/>
    </location>
</feature>
<dbReference type="EMBL" id="LAZR01010728">
    <property type="protein sequence ID" value="KKM65413.1"/>
    <property type="molecule type" value="Genomic_DNA"/>
</dbReference>
<dbReference type="AlphaFoldDB" id="A0A0F9J7B0"/>
<organism evidence="2">
    <name type="scientific">marine sediment metagenome</name>
    <dbReference type="NCBI Taxonomy" id="412755"/>
    <lineage>
        <taxon>unclassified sequences</taxon>
        <taxon>metagenomes</taxon>
        <taxon>ecological metagenomes</taxon>
    </lineage>
</organism>
<name>A0A0F9J7B0_9ZZZZ</name>
<evidence type="ECO:0000313" key="2">
    <source>
        <dbReference type="EMBL" id="KKM65413.1"/>
    </source>
</evidence>
<sequence length="185" mass="20012">MSEQQIDTEEIEFGAEASGEQETTSDTVQADSLPPAEGVSIDGDDESPVTAEADEKYDTEPDPAKPGRGELPELIKMQFLGVPNVVDHYRSGTYRCKISDPDSCLIDVPPQEVKRLLTKFPEQWRMRYDAATAKHIGKLLKNKTFGPLVNGASVQAIKGAAKIIQADGTEIVLPAGSRVTVERGG</sequence>